<evidence type="ECO:0000313" key="2">
    <source>
        <dbReference type="Proteomes" id="UP001221757"/>
    </source>
</evidence>
<gene>
    <name evidence="1" type="ORF">B0H17DRAFT_943261</name>
</gene>
<accession>A0AAD7D7G5</accession>
<dbReference type="AlphaFoldDB" id="A0AAD7D7G5"/>
<dbReference type="InterPro" id="IPR023213">
    <property type="entry name" value="CAT-like_dom_sf"/>
</dbReference>
<protein>
    <submittedName>
        <fullName evidence="1">Uncharacterized protein</fullName>
    </submittedName>
</protein>
<evidence type="ECO:0000313" key="1">
    <source>
        <dbReference type="EMBL" id="KAJ7681186.1"/>
    </source>
</evidence>
<reference evidence="1" key="1">
    <citation type="submission" date="2023-03" db="EMBL/GenBank/DDBJ databases">
        <title>Massive genome expansion in bonnet fungi (Mycena s.s.) driven by repeated elements and novel gene families across ecological guilds.</title>
        <authorList>
            <consortium name="Lawrence Berkeley National Laboratory"/>
            <person name="Harder C.B."/>
            <person name="Miyauchi S."/>
            <person name="Viragh M."/>
            <person name="Kuo A."/>
            <person name="Thoen E."/>
            <person name="Andreopoulos B."/>
            <person name="Lu D."/>
            <person name="Skrede I."/>
            <person name="Drula E."/>
            <person name="Henrissat B."/>
            <person name="Morin E."/>
            <person name="Kohler A."/>
            <person name="Barry K."/>
            <person name="LaButti K."/>
            <person name="Morin E."/>
            <person name="Salamov A."/>
            <person name="Lipzen A."/>
            <person name="Mereny Z."/>
            <person name="Hegedus B."/>
            <person name="Baldrian P."/>
            <person name="Stursova M."/>
            <person name="Weitz H."/>
            <person name="Taylor A."/>
            <person name="Grigoriev I.V."/>
            <person name="Nagy L.G."/>
            <person name="Martin F."/>
            <person name="Kauserud H."/>
        </authorList>
    </citation>
    <scope>NUCLEOTIDE SEQUENCE</scope>
    <source>
        <strain evidence="1">CBHHK067</strain>
    </source>
</reference>
<proteinExistence type="predicted"/>
<organism evidence="1 2">
    <name type="scientific">Mycena rosella</name>
    <name type="common">Pink bonnet</name>
    <name type="synonym">Agaricus rosellus</name>
    <dbReference type="NCBI Taxonomy" id="1033263"/>
    <lineage>
        <taxon>Eukaryota</taxon>
        <taxon>Fungi</taxon>
        <taxon>Dikarya</taxon>
        <taxon>Basidiomycota</taxon>
        <taxon>Agaricomycotina</taxon>
        <taxon>Agaricomycetes</taxon>
        <taxon>Agaricomycetidae</taxon>
        <taxon>Agaricales</taxon>
        <taxon>Marasmiineae</taxon>
        <taxon>Mycenaceae</taxon>
        <taxon>Mycena</taxon>
    </lineage>
</organism>
<comment type="caution">
    <text evidence="1">The sequence shown here is derived from an EMBL/GenBank/DDBJ whole genome shotgun (WGS) entry which is preliminary data.</text>
</comment>
<sequence length="493" mass="55181">MFSKPPPPPTQPPDGVHIIPCTGIDLGPRRMVVTTGLIIDGRLDPKKLETSLSSLIAEKFPRAGARLAFRNGVYEFHIPHAFDAHTPPVVFTAEDHPEPYASPARPSIEHLRRSSPSEPWLCTLPVLDEYFRSSTCPSMTDQYLFPNTPLLHVHVSIFDDLTFLGVTSSHILTNALGIGTLLQAWTRLLTGGALDDIQGMPWDMQPFKPFTVKPDSRTKIPIMRGMFKLGVFATISFIMRFMWRFWREPKEDVKLVRVPKVFLEERKRTIMDELTAEGSSEWVGNSDVLMGWWLQTLYAHRSDTKPVHILLPVNLRDEPIYPSDLGPELTSLSAPFINNAVSAIPVPPLTPYALRTSSLRVVAQHFRRAINAWRADPVGIQSDLRWRCSYPLKALFPCPPGAEYAVQTSWRAAKFGELDFSGALQFASSGTQERQKARVVGVIPMMTSNRNRPMRGGGAVLMEDQGSVWLSAVSSVKDWGAMRKTGVIKFLEV</sequence>
<dbReference type="Gene3D" id="3.30.559.10">
    <property type="entry name" value="Chloramphenicol acetyltransferase-like domain"/>
    <property type="match status" value="2"/>
</dbReference>
<name>A0AAD7D7G5_MYCRO</name>
<dbReference type="EMBL" id="JARKIE010000121">
    <property type="protein sequence ID" value="KAJ7681186.1"/>
    <property type="molecule type" value="Genomic_DNA"/>
</dbReference>
<dbReference type="Proteomes" id="UP001221757">
    <property type="component" value="Unassembled WGS sequence"/>
</dbReference>
<keyword evidence="2" id="KW-1185">Reference proteome</keyword>